<comment type="caution">
    <text evidence="1">The sequence shown here is derived from an EMBL/GenBank/DDBJ whole genome shotgun (WGS) entry which is preliminary data.</text>
</comment>
<evidence type="ECO:0000313" key="2">
    <source>
        <dbReference type="Proteomes" id="UP000177117"/>
    </source>
</evidence>
<gene>
    <name evidence="1" type="ORF">A2650_04895</name>
</gene>
<proteinExistence type="predicted"/>
<evidence type="ECO:0000313" key="1">
    <source>
        <dbReference type="EMBL" id="OGN01865.1"/>
    </source>
</evidence>
<dbReference type="Proteomes" id="UP000177117">
    <property type="component" value="Unassembled WGS sequence"/>
</dbReference>
<name>A0A1F8ELX6_9BACT</name>
<organism evidence="1 2">
    <name type="scientific">Candidatus Yanofskybacteria bacterium RIFCSPHIGHO2_01_FULL_41_53</name>
    <dbReference type="NCBI Taxonomy" id="1802663"/>
    <lineage>
        <taxon>Bacteria</taxon>
        <taxon>Candidatus Yanofskyibacteriota</taxon>
    </lineage>
</organism>
<dbReference type="EMBL" id="MGJD01000003">
    <property type="protein sequence ID" value="OGN01865.1"/>
    <property type="molecule type" value="Genomic_DNA"/>
</dbReference>
<protein>
    <submittedName>
        <fullName evidence="1">Uncharacterized protein</fullName>
    </submittedName>
</protein>
<accession>A0A1F8ELX6</accession>
<dbReference type="AlphaFoldDB" id="A0A1F8ELX6"/>
<sequence length="172" mass="19877">MAIPYRYIHFFGKLEPALNYAALSLNNQGRGNNMAKMYFGHPINTYNTPLESELIAKISETFPGWYVVNPNQEHHQKGYQSWKAKYGNGMDYYYKEVLPWCNAGIFLPFRDGNWGAGIFGEAEFLDQRGGLIYQISYDMKISRIGDLNRIKVLSIEKTRLRIRTTSDEVAPY</sequence>
<reference evidence="1 2" key="1">
    <citation type="journal article" date="2016" name="Nat. Commun.">
        <title>Thousands of microbial genomes shed light on interconnected biogeochemical processes in an aquifer system.</title>
        <authorList>
            <person name="Anantharaman K."/>
            <person name="Brown C.T."/>
            <person name="Hug L.A."/>
            <person name="Sharon I."/>
            <person name="Castelle C.J."/>
            <person name="Probst A.J."/>
            <person name="Thomas B.C."/>
            <person name="Singh A."/>
            <person name="Wilkins M.J."/>
            <person name="Karaoz U."/>
            <person name="Brodie E.L."/>
            <person name="Williams K.H."/>
            <person name="Hubbard S.S."/>
            <person name="Banfield J.F."/>
        </authorList>
    </citation>
    <scope>NUCLEOTIDE SEQUENCE [LARGE SCALE GENOMIC DNA]</scope>
</reference>